<dbReference type="SUPFAM" id="SSF51215">
    <property type="entry name" value="Regulatory protein AraC"/>
    <property type="match status" value="1"/>
</dbReference>
<dbReference type="EMBL" id="MKIM01000028">
    <property type="protein sequence ID" value="OLP43751.1"/>
    <property type="molecule type" value="Genomic_DNA"/>
</dbReference>
<keyword evidence="4" id="KW-0804">Transcription</keyword>
<evidence type="ECO:0000256" key="3">
    <source>
        <dbReference type="ARBA" id="ARBA00023159"/>
    </source>
</evidence>
<dbReference type="PANTHER" id="PTHR46796">
    <property type="entry name" value="HTH-TYPE TRANSCRIPTIONAL ACTIVATOR RHAS-RELATED"/>
    <property type="match status" value="1"/>
</dbReference>
<evidence type="ECO:0000259" key="5">
    <source>
        <dbReference type="PROSITE" id="PS01124"/>
    </source>
</evidence>
<dbReference type="GO" id="GO:0003700">
    <property type="term" value="F:DNA-binding transcription factor activity"/>
    <property type="evidence" value="ECO:0007669"/>
    <property type="project" value="InterPro"/>
</dbReference>
<comment type="caution">
    <text evidence="6">The sequence shown here is derived from an EMBL/GenBank/DDBJ whole genome shotgun (WGS) entry which is preliminary data.</text>
</comment>
<reference evidence="6 7" key="1">
    <citation type="submission" date="2016-09" db="EMBL/GenBank/DDBJ databases">
        <title>Rhizobium oryziradicis sp. nov., isolated from the root of rice.</title>
        <authorList>
            <person name="Zhao J."/>
            <person name="Zhang X."/>
        </authorList>
    </citation>
    <scope>NUCLEOTIDE SEQUENCE [LARGE SCALE GENOMIC DNA]</scope>
    <source>
        <strain evidence="6 7">N19</strain>
    </source>
</reference>
<dbReference type="PROSITE" id="PS01124">
    <property type="entry name" value="HTH_ARAC_FAMILY_2"/>
    <property type="match status" value="1"/>
</dbReference>
<evidence type="ECO:0000256" key="4">
    <source>
        <dbReference type="ARBA" id="ARBA00023163"/>
    </source>
</evidence>
<dbReference type="OrthoDB" id="9809338at2"/>
<dbReference type="Gene3D" id="1.10.10.60">
    <property type="entry name" value="Homeodomain-like"/>
    <property type="match status" value="2"/>
</dbReference>
<dbReference type="InterPro" id="IPR018060">
    <property type="entry name" value="HTH_AraC"/>
</dbReference>
<keyword evidence="7" id="KW-1185">Reference proteome</keyword>
<keyword evidence="2" id="KW-0238">DNA-binding</keyword>
<protein>
    <submittedName>
        <fullName evidence="6">AraC family transcriptional regulator</fullName>
    </submittedName>
</protein>
<evidence type="ECO:0000256" key="2">
    <source>
        <dbReference type="ARBA" id="ARBA00023125"/>
    </source>
</evidence>
<dbReference type="PRINTS" id="PR00032">
    <property type="entry name" value="HTHARAC"/>
</dbReference>
<accession>A0A1Q8ZPC2</accession>
<dbReference type="AlphaFoldDB" id="A0A1Q8ZPC2"/>
<proteinExistence type="predicted"/>
<keyword evidence="1" id="KW-0805">Transcription regulation</keyword>
<gene>
    <name evidence="6" type="ORF">BJF95_19485</name>
</gene>
<dbReference type="SMART" id="SM00342">
    <property type="entry name" value="HTH_ARAC"/>
    <property type="match status" value="1"/>
</dbReference>
<dbReference type="STRING" id="1867956.BJF95_19485"/>
<sequence length="286" mass="31615">MHTVCLDRVHPSAVLPAPREATAFWRDPHFGGMECMSATFITHRFSPHAHEHFGLGAMETGLKLATIRGCKRVCGPGDLYLINPEEVHDGSPVGGIYRYRMIYPSVAMVRGLLEEFSDCTKSDMPFFPEQIVCDPALANAFNHAHRLMQNRAGALEEEEGMLGVLVAIFARHSQLRPAVTKTDQDAAVARARDYLHAHFADDVGLAQLAAIVGTSRAHLIRSFRAAFHITPHAYLTSLRIRAAQKQLSEGHSPIEVAFACGFADQAHFTRNFKARTGMTPAQFRRG</sequence>
<keyword evidence="3" id="KW-0010">Activator</keyword>
<feature type="domain" description="HTH araC/xylS-type" evidence="5">
    <location>
        <begin position="189"/>
        <end position="286"/>
    </location>
</feature>
<dbReference type="InterPro" id="IPR009057">
    <property type="entry name" value="Homeodomain-like_sf"/>
</dbReference>
<name>A0A1Q8ZPC2_9HYPH</name>
<dbReference type="RefSeq" id="WP_075640447.1">
    <property type="nucleotide sequence ID" value="NZ_MKIM01000028.1"/>
</dbReference>
<dbReference type="Proteomes" id="UP000186894">
    <property type="component" value="Unassembled WGS sequence"/>
</dbReference>
<dbReference type="Pfam" id="PF12833">
    <property type="entry name" value="HTH_18"/>
    <property type="match status" value="1"/>
</dbReference>
<dbReference type="GO" id="GO:0043565">
    <property type="term" value="F:sequence-specific DNA binding"/>
    <property type="evidence" value="ECO:0007669"/>
    <property type="project" value="InterPro"/>
</dbReference>
<dbReference type="SUPFAM" id="SSF46689">
    <property type="entry name" value="Homeodomain-like"/>
    <property type="match status" value="2"/>
</dbReference>
<dbReference type="InterPro" id="IPR003313">
    <property type="entry name" value="AraC-bd"/>
</dbReference>
<evidence type="ECO:0000313" key="6">
    <source>
        <dbReference type="EMBL" id="OLP43751.1"/>
    </source>
</evidence>
<dbReference type="InterPro" id="IPR020449">
    <property type="entry name" value="Tscrpt_reg_AraC-type_HTH"/>
</dbReference>
<dbReference type="PANTHER" id="PTHR46796:SF2">
    <property type="entry name" value="TRANSCRIPTIONAL REGULATORY PROTEIN"/>
    <property type="match status" value="1"/>
</dbReference>
<evidence type="ECO:0000313" key="7">
    <source>
        <dbReference type="Proteomes" id="UP000186894"/>
    </source>
</evidence>
<dbReference type="Pfam" id="PF02311">
    <property type="entry name" value="AraC_binding"/>
    <property type="match status" value="1"/>
</dbReference>
<evidence type="ECO:0000256" key="1">
    <source>
        <dbReference type="ARBA" id="ARBA00023015"/>
    </source>
</evidence>
<dbReference type="InterPro" id="IPR050204">
    <property type="entry name" value="AraC_XylS_family_regulators"/>
</dbReference>
<organism evidence="6 7">
    <name type="scientific">Rhizobium oryziradicis</name>
    <dbReference type="NCBI Taxonomy" id="1867956"/>
    <lineage>
        <taxon>Bacteria</taxon>
        <taxon>Pseudomonadati</taxon>
        <taxon>Pseudomonadota</taxon>
        <taxon>Alphaproteobacteria</taxon>
        <taxon>Hyphomicrobiales</taxon>
        <taxon>Rhizobiaceae</taxon>
        <taxon>Rhizobium/Agrobacterium group</taxon>
        <taxon>Rhizobium</taxon>
    </lineage>
</organism>
<dbReference type="InterPro" id="IPR037923">
    <property type="entry name" value="HTH-like"/>
</dbReference>